<keyword evidence="13" id="KW-1185">Reference proteome</keyword>
<feature type="compositionally biased region" description="Low complexity" evidence="10">
    <location>
        <begin position="163"/>
        <end position="173"/>
    </location>
</feature>
<dbReference type="Pfam" id="PF04770">
    <property type="entry name" value="ZF-HD_dimer"/>
    <property type="match status" value="1"/>
</dbReference>
<dbReference type="EnsemblPlants" id="Kaladp0096s0074.1.v1.1">
    <property type="protein sequence ID" value="Kaladp0096s0074.1.v1.1.CDS.1"/>
    <property type="gene ID" value="Kaladp0096s0074.v1.1"/>
</dbReference>
<keyword evidence="4" id="KW-0862">Zinc</keyword>
<evidence type="ECO:0000256" key="4">
    <source>
        <dbReference type="ARBA" id="ARBA00022833"/>
    </source>
</evidence>
<keyword evidence="6" id="KW-0238">DNA-binding</keyword>
<comment type="subcellular location">
    <subcellularLocation>
        <location evidence="1">Nucleus</location>
    </subcellularLocation>
</comment>
<dbReference type="SUPFAM" id="SSF46689">
    <property type="entry name" value="Homeodomain-like"/>
    <property type="match status" value="1"/>
</dbReference>
<evidence type="ECO:0000256" key="6">
    <source>
        <dbReference type="ARBA" id="ARBA00023125"/>
    </source>
</evidence>
<dbReference type="Gene3D" id="1.10.10.60">
    <property type="entry name" value="Homeodomain-like"/>
    <property type="match status" value="1"/>
</dbReference>
<feature type="region of interest" description="Disordered" evidence="10">
    <location>
        <begin position="314"/>
        <end position="340"/>
    </location>
</feature>
<dbReference type="InterPro" id="IPR009057">
    <property type="entry name" value="Homeodomain-like_sf"/>
</dbReference>
<dbReference type="PROSITE" id="PS51523">
    <property type="entry name" value="ZF_HD_DIMER"/>
    <property type="match status" value="1"/>
</dbReference>
<evidence type="ECO:0000313" key="12">
    <source>
        <dbReference type="EnsemblPlants" id="Kaladp0096s0074.1.v1.1.CDS.1"/>
    </source>
</evidence>
<feature type="compositionally biased region" description="Pro residues" evidence="10">
    <location>
        <begin position="144"/>
        <end position="162"/>
    </location>
</feature>
<dbReference type="FunFam" id="1.10.10.60:FF:000257">
    <property type="entry name" value="Zinc-finger homeodomain protein 2"/>
    <property type="match status" value="1"/>
</dbReference>
<keyword evidence="3" id="KW-0863">Zinc-finger</keyword>
<evidence type="ECO:0000256" key="2">
    <source>
        <dbReference type="ARBA" id="ARBA00022723"/>
    </source>
</evidence>
<evidence type="ECO:0000259" key="11">
    <source>
        <dbReference type="PROSITE" id="PS51523"/>
    </source>
</evidence>
<keyword evidence="8" id="KW-0804">Transcription</keyword>
<dbReference type="NCBIfam" id="TIGR01565">
    <property type="entry name" value="homeo_ZF_HD"/>
    <property type="match status" value="1"/>
</dbReference>
<keyword evidence="2" id="KW-0479">Metal-binding</keyword>
<keyword evidence="5" id="KW-0805">Transcription regulation</keyword>
<dbReference type="OMA" id="MAFNIRQ"/>
<dbReference type="PANTHER" id="PTHR31948:SF72">
    <property type="entry name" value="ZINC-FINGER HOMEODOMAIN PROTEIN 10"/>
    <property type="match status" value="1"/>
</dbReference>
<evidence type="ECO:0000256" key="1">
    <source>
        <dbReference type="ARBA" id="ARBA00004123"/>
    </source>
</evidence>
<dbReference type="InterPro" id="IPR006456">
    <property type="entry name" value="ZF_HD_homeobox_Cys/His_dimer"/>
</dbReference>
<evidence type="ECO:0000313" key="13">
    <source>
        <dbReference type="Proteomes" id="UP000594263"/>
    </source>
</evidence>
<dbReference type="GO" id="GO:0008270">
    <property type="term" value="F:zinc ion binding"/>
    <property type="evidence" value="ECO:0007669"/>
    <property type="project" value="UniProtKB-KW"/>
</dbReference>
<dbReference type="GO" id="GO:0005634">
    <property type="term" value="C:nucleus"/>
    <property type="evidence" value="ECO:0007669"/>
    <property type="project" value="UniProtKB-SubCell"/>
</dbReference>
<keyword evidence="9" id="KW-0539">Nucleus</keyword>
<evidence type="ECO:0000256" key="3">
    <source>
        <dbReference type="ARBA" id="ARBA00022771"/>
    </source>
</evidence>
<dbReference type="InterPro" id="IPR006455">
    <property type="entry name" value="Homeodomain_ZF_HD"/>
</dbReference>
<feature type="region of interest" description="Disordered" evidence="10">
    <location>
        <begin position="1"/>
        <end position="32"/>
    </location>
</feature>
<evidence type="ECO:0000256" key="10">
    <source>
        <dbReference type="SAM" id="MobiDB-lite"/>
    </source>
</evidence>
<evidence type="ECO:0000256" key="8">
    <source>
        <dbReference type="ARBA" id="ARBA00023163"/>
    </source>
</evidence>
<protein>
    <recommendedName>
        <fullName evidence="11">ZF-HD dimerization-type domain-containing protein</fullName>
    </recommendedName>
</protein>
<organism evidence="12 13">
    <name type="scientific">Kalanchoe fedtschenkoi</name>
    <name type="common">Lavender scallops</name>
    <name type="synonym">South American air plant</name>
    <dbReference type="NCBI Taxonomy" id="63787"/>
    <lineage>
        <taxon>Eukaryota</taxon>
        <taxon>Viridiplantae</taxon>
        <taxon>Streptophyta</taxon>
        <taxon>Embryophyta</taxon>
        <taxon>Tracheophyta</taxon>
        <taxon>Spermatophyta</taxon>
        <taxon>Magnoliopsida</taxon>
        <taxon>eudicotyledons</taxon>
        <taxon>Gunneridae</taxon>
        <taxon>Pentapetalae</taxon>
        <taxon>Saxifragales</taxon>
        <taxon>Crassulaceae</taxon>
        <taxon>Kalanchoe</taxon>
    </lineage>
</organism>
<evidence type="ECO:0000256" key="7">
    <source>
        <dbReference type="ARBA" id="ARBA00023155"/>
    </source>
</evidence>
<feature type="region of interest" description="Disordered" evidence="10">
    <location>
        <begin position="137"/>
        <end position="216"/>
    </location>
</feature>
<evidence type="ECO:0000256" key="5">
    <source>
        <dbReference type="ARBA" id="ARBA00023015"/>
    </source>
</evidence>
<feature type="domain" description="ZF-HD dimerization-type" evidence="11">
    <location>
        <begin position="58"/>
        <end position="109"/>
    </location>
</feature>
<dbReference type="GO" id="GO:0050793">
    <property type="term" value="P:regulation of developmental process"/>
    <property type="evidence" value="ECO:0007669"/>
    <property type="project" value="TreeGrafter"/>
</dbReference>
<sequence>MDIIAAATDLSPARNESSKSPDPDPKRMIHSKPLSFTNGVMKRHRHLISPPSAAAPAYKECLRNHAASLGGHALDGCGEFMPSPATNPSLPTSLKCAACGCHRNFHRREPEDSPPALQLLPPPLISTTASQVVEYQPHHRVQPQPLPLPRASSPNPPSPPPISSSYYPSSAPRMLLALSTGVPPPENSQQAAPTGNPVGSGSGGGRKRFRTKFSNSQKEKMYEFAERVGWKMQKRDEELVNEFCNEVGVGRGVFKVWMHNNKSTLGKRSSSADAGNSNNEFLQNGIHHPKDVNNGELNTHILLGHSNLNGLDGDDMIHHHRHHHSEGSGGHVTTNGSSSS</sequence>
<keyword evidence="7" id="KW-0371">Homeobox</keyword>
<dbReference type="NCBIfam" id="TIGR01566">
    <property type="entry name" value="ZF_HD_prot_N"/>
    <property type="match status" value="1"/>
</dbReference>
<dbReference type="GO" id="GO:0003700">
    <property type="term" value="F:DNA-binding transcription factor activity"/>
    <property type="evidence" value="ECO:0007669"/>
    <property type="project" value="TreeGrafter"/>
</dbReference>
<dbReference type="PANTHER" id="PTHR31948">
    <property type="entry name" value="ZINC-FINGER HOMEODOMAIN PROTEIN 2"/>
    <property type="match status" value="1"/>
</dbReference>
<evidence type="ECO:0000256" key="9">
    <source>
        <dbReference type="ARBA" id="ARBA00023242"/>
    </source>
</evidence>
<accession>A0A7N0V3A1</accession>
<dbReference type="Gramene" id="Kaladp0096s0074.1.v1.1">
    <property type="protein sequence ID" value="Kaladp0096s0074.1.v1.1.CDS.1"/>
    <property type="gene ID" value="Kaladp0096s0074.v1.1"/>
</dbReference>
<dbReference type="Proteomes" id="UP000594263">
    <property type="component" value="Unplaced"/>
</dbReference>
<dbReference type="AlphaFoldDB" id="A0A7N0V3A1"/>
<name>A0A7N0V3A1_KALFE</name>
<dbReference type="GO" id="GO:0000976">
    <property type="term" value="F:transcription cis-regulatory region binding"/>
    <property type="evidence" value="ECO:0007669"/>
    <property type="project" value="TreeGrafter"/>
</dbReference>
<reference evidence="12" key="1">
    <citation type="submission" date="2021-01" db="UniProtKB">
        <authorList>
            <consortium name="EnsemblPlants"/>
        </authorList>
    </citation>
    <scope>IDENTIFICATION</scope>
</reference>
<proteinExistence type="predicted"/>
<feature type="compositionally biased region" description="Basic and acidic residues" evidence="10">
    <location>
        <begin position="16"/>
        <end position="27"/>
    </location>
</feature>